<gene>
    <name evidence="6" type="ORF">ACFFUR_16890</name>
</gene>
<dbReference type="RefSeq" id="WP_290248962.1">
    <property type="nucleotide sequence ID" value="NZ_JAUFQT010000002.1"/>
</dbReference>
<dbReference type="InterPro" id="IPR013320">
    <property type="entry name" value="ConA-like_dom_sf"/>
</dbReference>
<keyword evidence="3 4" id="KW-0326">Glycosidase</keyword>
<dbReference type="PROSITE" id="PS51257">
    <property type="entry name" value="PROKAR_LIPOPROTEIN"/>
    <property type="match status" value="1"/>
</dbReference>
<dbReference type="EMBL" id="JBHMEW010000068">
    <property type="protein sequence ID" value="MFB9213496.1"/>
    <property type="molecule type" value="Genomic_DNA"/>
</dbReference>
<accession>A0ABV5J9I2</accession>
<evidence type="ECO:0000256" key="3">
    <source>
        <dbReference type="ARBA" id="ARBA00023295"/>
    </source>
</evidence>
<sequence>METIKSKTTSILVLICGGLLLMGLVSCKSNGVGNLSLADTSGESNNTFENPILPGYYPDPSICRVGEDYYLVNSTFAYFPGVPIFHSTDLVNWNQIGHVLNRPEQIDLEGLGISRGIFAPTIQYHEGRFYMITTLVGKRGNFLVTAEDPAGPWSNPIWLPQVNGIDPSLFFDENGHSYIVYNSDPPNNEPLYNGHRSIKLIRFDKESLQTKGEARVIVNGGVDLSKKPVWIEGPHLFKNGDYYYLCAAEGGTSVNHSQVIFRTKQLDEPFVPWENNPILTQRHLDPNRENPVSATGHADLVQTQNGDWWAVFLGTRPYDNKDSYNIGRETFLAPVEWNEDHWPVINPDHEAVQYNYPVPDLPKGEVKDFPKSGSFTISDKFNSKELKPYWVFIRVPQEKWYKLDGKGLHLNLRPETAGGTSTPSYIGRRQQHIRGEVETAMEFTPKKTGEKAGLLFFQNETHHFFFGKSISEEGDKVIGLYQSDSYGNLNSIEEHPVGSSEKVYLRVEFNKGIYEFLYKMKGKDTWRTLATFREGEFLSSRVAGGFVGVTIGPYATSTLQPSTNAALFKHFIYKGY</sequence>
<dbReference type="InterPro" id="IPR051795">
    <property type="entry name" value="Glycosyl_Hydrlase_43"/>
</dbReference>
<comment type="caution">
    <text evidence="6">The sequence shown here is derived from an EMBL/GenBank/DDBJ whole genome shotgun (WGS) entry which is preliminary data.</text>
</comment>
<dbReference type="InterPro" id="IPR023296">
    <property type="entry name" value="Glyco_hydro_beta-prop_sf"/>
</dbReference>
<dbReference type="Pfam" id="PF04616">
    <property type="entry name" value="Glyco_hydro_43"/>
    <property type="match status" value="1"/>
</dbReference>
<dbReference type="PANTHER" id="PTHR42812:SF12">
    <property type="entry name" value="BETA-XYLOSIDASE-RELATED"/>
    <property type="match status" value="1"/>
</dbReference>
<evidence type="ECO:0000259" key="5">
    <source>
        <dbReference type="Pfam" id="PF17851"/>
    </source>
</evidence>
<proteinExistence type="inferred from homology"/>
<dbReference type="InterPro" id="IPR006710">
    <property type="entry name" value="Glyco_hydro_43"/>
</dbReference>
<evidence type="ECO:0000256" key="1">
    <source>
        <dbReference type="ARBA" id="ARBA00009865"/>
    </source>
</evidence>
<dbReference type="SUPFAM" id="SSF75005">
    <property type="entry name" value="Arabinanase/levansucrase/invertase"/>
    <property type="match status" value="1"/>
</dbReference>
<protein>
    <submittedName>
        <fullName evidence="6">Glycoside hydrolase family 43 protein</fullName>
    </submittedName>
</protein>
<dbReference type="Gene3D" id="2.115.10.20">
    <property type="entry name" value="Glycosyl hydrolase domain, family 43"/>
    <property type="match status" value="1"/>
</dbReference>
<dbReference type="Gene3D" id="2.60.120.200">
    <property type="match status" value="1"/>
</dbReference>
<evidence type="ECO:0000313" key="7">
    <source>
        <dbReference type="Proteomes" id="UP001589654"/>
    </source>
</evidence>
<evidence type="ECO:0000256" key="2">
    <source>
        <dbReference type="ARBA" id="ARBA00022801"/>
    </source>
</evidence>
<name>A0ABV5J9I2_9BACT</name>
<organism evidence="6 7">
    <name type="scientific">Echinicola jeungdonensis</name>
    <dbReference type="NCBI Taxonomy" id="709343"/>
    <lineage>
        <taxon>Bacteria</taxon>
        <taxon>Pseudomonadati</taxon>
        <taxon>Bacteroidota</taxon>
        <taxon>Cytophagia</taxon>
        <taxon>Cytophagales</taxon>
        <taxon>Cyclobacteriaceae</taxon>
        <taxon>Echinicola</taxon>
    </lineage>
</organism>
<keyword evidence="2 4" id="KW-0378">Hydrolase</keyword>
<dbReference type="CDD" id="cd18617">
    <property type="entry name" value="GH43_XynB-like"/>
    <property type="match status" value="1"/>
</dbReference>
<comment type="similarity">
    <text evidence="1 4">Belongs to the glycosyl hydrolase 43 family.</text>
</comment>
<dbReference type="PANTHER" id="PTHR42812">
    <property type="entry name" value="BETA-XYLOSIDASE"/>
    <property type="match status" value="1"/>
</dbReference>
<dbReference type="Pfam" id="PF17851">
    <property type="entry name" value="GH43_C2"/>
    <property type="match status" value="1"/>
</dbReference>
<feature type="domain" description="Beta-xylosidase C-terminal Concanavalin A-like" evidence="5">
    <location>
        <begin position="378"/>
        <end position="574"/>
    </location>
</feature>
<dbReference type="GO" id="GO:0016787">
    <property type="term" value="F:hydrolase activity"/>
    <property type="evidence" value="ECO:0007669"/>
    <property type="project" value="UniProtKB-KW"/>
</dbReference>
<reference evidence="6 7" key="1">
    <citation type="submission" date="2024-09" db="EMBL/GenBank/DDBJ databases">
        <authorList>
            <person name="Sun Q."/>
            <person name="Mori K."/>
        </authorList>
    </citation>
    <scope>NUCLEOTIDE SEQUENCE [LARGE SCALE GENOMIC DNA]</scope>
    <source>
        <strain evidence="6 7">CECT 7682</strain>
    </source>
</reference>
<dbReference type="Proteomes" id="UP001589654">
    <property type="component" value="Unassembled WGS sequence"/>
</dbReference>
<dbReference type="SUPFAM" id="SSF49899">
    <property type="entry name" value="Concanavalin A-like lectins/glucanases"/>
    <property type="match status" value="1"/>
</dbReference>
<evidence type="ECO:0000256" key="4">
    <source>
        <dbReference type="RuleBase" id="RU361187"/>
    </source>
</evidence>
<evidence type="ECO:0000313" key="6">
    <source>
        <dbReference type="EMBL" id="MFB9213496.1"/>
    </source>
</evidence>
<keyword evidence="7" id="KW-1185">Reference proteome</keyword>
<dbReference type="InterPro" id="IPR041542">
    <property type="entry name" value="GH43_C2"/>
</dbReference>